<evidence type="ECO:0000259" key="3">
    <source>
        <dbReference type="Pfam" id="PF04765"/>
    </source>
</evidence>
<dbReference type="InterPro" id="IPR006852">
    <property type="entry name" value="TOD1_MUCI70"/>
</dbReference>
<keyword evidence="2" id="KW-0812">Transmembrane</keyword>
<feature type="domain" description="TOD1/MUCI70 glycosyltransferase-like" evidence="3">
    <location>
        <begin position="80"/>
        <end position="194"/>
    </location>
</feature>
<dbReference type="PANTHER" id="PTHR12956:SF61">
    <property type="entry name" value="TRNA (MET) CYTIDINE ACETYLTRANSFERASE-RELATED"/>
    <property type="match status" value="1"/>
</dbReference>
<evidence type="ECO:0000256" key="1">
    <source>
        <dbReference type="ARBA" id="ARBA00022729"/>
    </source>
</evidence>
<evidence type="ECO:0000313" key="4">
    <source>
        <dbReference type="EMBL" id="KAK1367094.1"/>
    </source>
</evidence>
<evidence type="ECO:0000313" key="5">
    <source>
        <dbReference type="Proteomes" id="UP001237642"/>
    </source>
</evidence>
<sequence>MTGVSLGLRTGSYGSLLQQQGTNGVVRAQNFIVVRKPAKMSLSGSREKEMVIPYVLRQLFRRNVVMVILLITALAFCMTGFFKVNRADFNQLKQVHKVIVASAIFGNFDIIQLPKGISKIAKENIPFYMFIDEETEAFIIKNSSVLDSRKRVGIWRIIVVRNIPYADARQNGKVACNLHILMFAGTSSSIWLRGETLWESFKHPTDTFLPGMKMDENLTLTCWKSDEDPAPGNFSFRLNEANGGGYCIMKFELLKPCWKSWGESTNNFILKHMSLLALLLLPNTTNNASEKVSCSRLIMQSNGEIKYLSWDFVKMRWLLLWSEP</sequence>
<accession>A0AAD8HIV6</accession>
<keyword evidence="2" id="KW-1133">Transmembrane helix</keyword>
<dbReference type="AlphaFoldDB" id="A0AAD8HIV6"/>
<dbReference type="Pfam" id="PF04765">
    <property type="entry name" value="TOD1_MUCI70"/>
    <property type="match status" value="1"/>
</dbReference>
<feature type="transmembrane region" description="Helical" evidence="2">
    <location>
        <begin position="64"/>
        <end position="82"/>
    </location>
</feature>
<evidence type="ECO:0000256" key="2">
    <source>
        <dbReference type="SAM" id="Phobius"/>
    </source>
</evidence>
<comment type="caution">
    <text evidence="4">The sequence shown here is derived from an EMBL/GenBank/DDBJ whole genome shotgun (WGS) entry which is preliminary data.</text>
</comment>
<keyword evidence="1" id="KW-0732">Signal</keyword>
<protein>
    <recommendedName>
        <fullName evidence="3">TOD1/MUCI70 glycosyltransferase-like domain-containing protein</fullName>
    </recommendedName>
</protein>
<name>A0AAD8HIV6_9APIA</name>
<proteinExistence type="predicted"/>
<dbReference type="EMBL" id="JAUIZM010000009">
    <property type="protein sequence ID" value="KAK1367094.1"/>
    <property type="molecule type" value="Genomic_DNA"/>
</dbReference>
<dbReference type="Proteomes" id="UP001237642">
    <property type="component" value="Unassembled WGS sequence"/>
</dbReference>
<dbReference type="PANTHER" id="PTHR12956">
    <property type="entry name" value="ALKALINE CERAMIDASE-RELATED"/>
    <property type="match status" value="1"/>
</dbReference>
<reference evidence="4" key="2">
    <citation type="submission" date="2023-05" db="EMBL/GenBank/DDBJ databases">
        <authorList>
            <person name="Schelkunov M.I."/>
        </authorList>
    </citation>
    <scope>NUCLEOTIDE SEQUENCE</scope>
    <source>
        <strain evidence="4">Hsosn_3</strain>
        <tissue evidence="4">Leaf</tissue>
    </source>
</reference>
<organism evidence="4 5">
    <name type="scientific">Heracleum sosnowskyi</name>
    <dbReference type="NCBI Taxonomy" id="360622"/>
    <lineage>
        <taxon>Eukaryota</taxon>
        <taxon>Viridiplantae</taxon>
        <taxon>Streptophyta</taxon>
        <taxon>Embryophyta</taxon>
        <taxon>Tracheophyta</taxon>
        <taxon>Spermatophyta</taxon>
        <taxon>Magnoliopsida</taxon>
        <taxon>eudicotyledons</taxon>
        <taxon>Gunneridae</taxon>
        <taxon>Pentapetalae</taxon>
        <taxon>asterids</taxon>
        <taxon>campanulids</taxon>
        <taxon>Apiales</taxon>
        <taxon>Apiaceae</taxon>
        <taxon>Apioideae</taxon>
        <taxon>apioid superclade</taxon>
        <taxon>Tordylieae</taxon>
        <taxon>Tordyliinae</taxon>
        <taxon>Heracleum</taxon>
    </lineage>
</organism>
<dbReference type="InterPro" id="IPR036426">
    <property type="entry name" value="Bulb-type_lectin_dom_sf"/>
</dbReference>
<dbReference type="InterPro" id="IPR048354">
    <property type="entry name" value="TOD1_MUCI70_glycTrfase_dom"/>
</dbReference>
<reference evidence="4" key="1">
    <citation type="submission" date="2023-02" db="EMBL/GenBank/DDBJ databases">
        <title>Genome of toxic invasive species Heracleum sosnowskyi carries increased number of genes despite the absence of recent whole-genome duplications.</title>
        <authorList>
            <person name="Schelkunov M."/>
            <person name="Shtratnikova V."/>
            <person name="Makarenko M."/>
            <person name="Klepikova A."/>
            <person name="Omelchenko D."/>
            <person name="Novikova G."/>
            <person name="Obukhova E."/>
            <person name="Bogdanov V."/>
            <person name="Penin A."/>
            <person name="Logacheva M."/>
        </authorList>
    </citation>
    <scope>NUCLEOTIDE SEQUENCE</scope>
    <source>
        <strain evidence="4">Hsosn_3</strain>
        <tissue evidence="4">Leaf</tissue>
    </source>
</reference>
<keyword evidence="5" id="KW-1185">Reference proteome</keyword>
<keyword evidence="2" id="KW-0472">Membrane</keyword>
<gene>
    <name evidence="4" type="ORF">POM88_042655</name>
</gene>
<dbReference type="SUPFAM" id="SSF51110">
    <property type="entry name" value="alpha-D-mannose-specific plant lectins"/>
    <property type="match status" value="1"/>
</dbReference>